<proteinExistence type="predicted"/>
<dbReference type="Proteomes" id="UP000095751">
    <property type="component" value="Unassembled WGS sequence"/>
</dbReference>
<sequence length="374" mass="42527">MSSYTISQIYAKALYDPHPTKTSTSQKQLAYALGYPMDWKVERKIIEEEVVDVEDDNDEDKDKDGNNKVKKLKRVIIKDRIHALGGKRNQTKYMWLHHEAAQKAAARFVGDIVQVMYDDEWWSATVLKKPKKKNGDEFFYSVLYHGDNATQEDIEEIDMRPGEDPAELAVTLGFDITWLASRKGSRYTITSPDEYIFNSKAAAMKHFKNLLKKAAKDDKNDGDGTSAAAKKNKKRKKKEDGKKAAEISSSDPPWRLDGHTFIGRKISYTFQHKASARRQIKIEQYGTIAGYIDESDTDKNGNPGFFSEKNGKPDNLFHISFEDNPGHPYAQYLLNNVDLEEYELVDLLLPQEEEKKTSAGGDGGGSAKKRRRRS</sequence>
<name>A0A1E7FTE6_9STRA</name>
<evidence type="ECO:0000313" key="3">
    <source>
        <dbReference type="Proteomes" id="UP000095751"/>
    </source>
</evidence>
<keyword evidence="3" id="KW-1185">Reference proteome</keyword>
<gene>
    <name evidence="2" type="ORF">FRACYDRAFT_235053</name>
</gene>
<dbReference type="OrthoDB" id="47762at2759"/>
<evidence type="ECO:0000256" key="1">
    <source>
        <dbReference type="SAM" id="MobiDB-lite"/>
    </source>
</evidence>
<dbReference type="InParanoid" id="A0A1E7FTE6"/>
<feature type="region of interest" description="Disordered" evidence="1">
    <location>
        <begin position="215"/>
        <end position="252"/>
    </location>
</feature>
<reference evidence="2 3" key="1">
    <citation type="submission" date="2016-09" db="EMBL/GenBank/DDBJ databases">
        <title>Extensive genetic diversity and differential bi-allelic expression allows diatom success in the polar Southern Ocean.</title>
        <authorList>
            <consortium name="DOE Joint Genome Institute"/>
            <person name="Mock T."/>
            <person name="Otillar R.P."/>
            <person name="Strauss J."/>
            <person name="Dupont C."/>
            <person name="Frickenhaus S."/>
            <person name="Maumus F."/>
            <person name="Mcmullan M."/>
            <person name="Sanges R."/>
            <person name="Schmutz J."/>
            <person name="Toseland A."/>
            <person name="Valas R."/>
            <person name="Veluchamy A."/>
            <person name="Ward B.J."/>
            <person name="Allen A."/>
            <person name="Barry K."/>
            <person name="Falciatore A."/>
            <person name="Ferrante M."/>
            <person name="Fortunato A.E."/>
            <person name="Gloeckner G."/>
            <person name="Gruber A."/>
            <person name="Hipkin R."/>
            <person name="Janech M."/>
            <person name="Kroth P."/>
            <person name="Leese F."/>
            <person name="Lindquist E."/>
            <person name="Lyon B.R."/>
            <person name="Martin J."/>
            <person name="Mayer C."/>
            <person name="Parker M."/>
            <person name="Quesneville H."/>
            <person name="Raymond J."/>
            <person name="Uhlig C."/>
            <person name="Valentin K.U."/>
            <person name="Worden A.Z."/>
            <person name="Armbrust E.V."/>
            <person name="Bowler C."/>
            <person name="Green B."/>
            <person name="Moulton V."/>
            <person name="Van Oosterhout C."/>
            <person name="Grigoriev I."/>
        </authorList>
    </citation>
    <scope>NUCLEOTIDE SEQUENCE [LARGE SCALE GENOMIC DNA]</scope>
    <source>
        <strain evidence="2 3">CCMP1102</strain>
    </source>
</reference>
<protein>
    <recommendedName>
        <fullName evidence="4">Agenet domain-containing protein</fullName>
    </recommendedName>
</protein>
<dbReference type="KEGG" id="fcy:FRACYDRAFT_235053"/>
<dbReference type="AlphaFoldDB" id="A0A1E7FTE6"/>
<dbReference type="EMBL" id="KV784354">
    <property type="protein sequence ID" value="OEU21428.1"/>
    <property type="molecule type" value="Genomic_DNA"/>
</dbReference>
<evidence type="ECO:0008006" key="4">
    <source>
        <dbReference type="Google" id="ProtNLM"/>
    </source>
</evidence>
<organism evidence="2 3">
    <name type="scientific">Fragilariopsis cylindrus CCMP1102</name>
    <dbReference type="NCBI Taxonomy" id="635003"/>
    <lineage>
        <taxon>Eukaryota</taxon>
        <taxon>Sar</taxon>
        <taxon>Stramenopiles</taxon>
        <taxon>Ochrophyta</taxon>
        <taxon>Bacillariophyta</taxon>
        <taxon>Bacillariophyceae</taxon>
        <taxon>Bacillariophycidae</taxon>
        <taxon>Bacillariales</taxon>
        <taxon>Bacillariaceae</taxon>
        <taxon>Fragilariopsis</taxon>
    </lineage>
</organism>
<accession>A0A1E7FTE6</accession>
<feature type="region of interest" description="Disordered" evidence="1">
    <location>
        <begin position="350"/>
        <end position="374"/>
    </location>
</feature>
<evidence type="ECO:0000313" key="2">
    <source>
        <dbReference type="EMBL" id="OEU21428.1"/>
    </source>
</evidence>